<feature type="transmembrane region" description="Helical" evidence="1">
    <location>
        <begin position="82"/>
        <end position="108"/>
    </location>
</feature>
<evidence type="ECO:0000313" key="2">
    <source>
        <dbReference type="EMBL" id="MFB9212728.1"/>
    </source>
</evidence>
<feature type="transmembrane region" description="Helical" evidence="1">
    <location>
        <begin position="128"/>
        <end position="146"/>
    </location>
</feature>
<keyword evidence="1" id="KW-1133">Transmembrane helix</keyword>
<evidence type="ECO:0000313" key="3">
    <source>
        <dbReference type="Proteomes" id="UP001589654"/>
    </source>
</evidence>
<reference evidence="2 3" key="1">
    <citation type="submission" date="2024-09" db="EMBL/GenBank/DDBJ databases">
        <authorList>
            <person name="Sun Q."/>
            <person name="Mori K."/>
        </authorList>
    </citation>
    <scope>NUCLEOTIDE SEQUENCE [LARGE SCALE GENOMIC DNA]</scope>
    <source>
        <strain evidence="2 3">CECT 7682</strain>
    </source>
</reference>
<gene>
    <name evidence="2" type="ORF">ACFFUR_13010</name>
</gene>
<protein>
    <submittedName>
        <fullName evidence="2">Uncharacterized protein</fullName>
    </submittedName>
</protein>
<name>A0ABV5J7C8_9BACT</name>
<organism evidence="2 3">
    <name type="scientific">Echinicola jeungdonensis</name>
    <dbReference type="NCBI Taxonomy" id="709343"/>
    <lineage>
        <taxon>Bacteria</taxon>
        <taxon>Pseudomonadati</taxon>
        <taxon>Bacteroidota</taxon>
        <taxon>Cytophagia</taxon>
        <taxon>Cytophagales</taxon>
        <taxon>Cyclobacteriaceae</taxon>
        <taxon>Echinicola</taxon>
    </lineage>
</organism>
<accession>A0ABV5J7C8</accession>
<feature type="transmembrane region" description="Helical" evidence="1">
    <location>
        <begin position="52"/>
        <end position="70"/>
    </location>
</feature>
<keyword evidence="3" id="KW-1185">Reference proteome</keyword>
<keyword evidence="1" id="KW-0472">Membrane</keyword>
<comment type="caution">
    <text evidence="2">The sequence shown here is derived from an EMBL/GenBank/DDBJ whole genome shotgun (WGS) entry which is preliminary data.</text>
</comment>
<proteinExistence type="predicted"/>
<dbReference type="RefSeq" id="WP_290247498.1">
    <property type="nucleotide sequence ID" value="NZ_JAUFQT010000001.1"/>
</dbReference>
<sequence>MSIPKVNRYADGMKILDMMPMGYSEIYVWKLMTVLGEAGRDAYLYDQIPLDLVYPLLFGISYCLLLAYILKKINLYKSGAFYLSLLAPLAGLADYLENLGIINLLINYPDLTSAAIAWTQFFTLAKSILSSIYFIVLIIALVIWMLRMIRKKGFSRSKISNPNS</sequence>
<keyword evidence="1" id="KW-0812">Transmembrane</keyword>
<dbReference type="EMBL" id="JBHMEW010000063">
    <property type="protein sequence ID" value="MFB9212728.1"/>
    <property type="molecule type" value="Genomic_DNA"/>
</dbReference>
<evidence type="ECO:0000256" key="1">
    <source>
        <dbReference type="SAM" id="Phobius"/>
    </source>
</evidence>
<dbReference type="Proteomes" id="UP001589654">
    <property type="component" value="Unassembled WGS sequence"/>
</dbReference>